<organism evidence="2 3">
    <name type="scientific">Liparis tanakae</name>
    <name type="common">Tanaka's snailfish</name>
    <dbReference type="NCBI Taxonomy" id="230148"/>
    <lineage>
        <taxon>Eukaryota</taxon>
        <taxon>Metazoa</taxon>
        <taxon>Chordata</taxon>
        <taxon>Craniata</taxon>
        <taxon>Vertebrata</taxon>
        <taxon>Euteleostomi</taxon>
        <taxon>Actinopterygii</taxon>
        <taxon>Neopterygii</taxon>
        <taxon>Teleostei</taxon>
        <taxon>Neoteleostei</taxon>
        <taxon>Acanthomorphata</taxon>
        <taxon>Eupercaria</taxon>
        <taxon>Perciformes</taxon>
        <taxon>Cottioidei</taxon>
        <taxon>Cottales</taxon>
        <taxon>Liparidae</taxon>
        <taxon>Liparis</taxon>
    </lineage>
</organism>
<feature type="compositionally biased region" description="Polar residues" evidence="1">
    <location>
        <begin position="1"/>
        <end position="10"/>
    </location>
</feature>
<proteinExistence type="predicted"/>
<sequence length="151" mass="16948">MQNNHKGTQNNHKETQDDHETSQNNHKTLPSDIKEKQSNSKEAQNDHKTITNDNNKAKEPKRDVGLHTNLGRLHNLRHAASVRAHKVPSELHSRVRGDWHGHHEDMVPFSEEPPQASVVSPDIQRLFFSTQPSPGILSTLYSRAGSSAVCS</sequence>
<name>A0A4Z2IB72_9TELE</name>
<dbReference type="AlphaFoldDB" id="A0A4Z2IB72"/>
<evidence type="ECO:0000313" key="2">
    <source>
        <dbReference type="EMBL" id="TNN74685.1"/>
    </source>
</evidence>
<comment type="caution">
    <text evidence="2">The sequence shown here is derived from an EMBL/GenBank/DDBJ whole genome shotgun (WGS) entry which is preliminary data.</text>
</comment>
<keyword evidence="3" id="KW-1185">Reference proteome</keyword>
<gene>
    <name evidence="2" type="ORF">EYF80_015003</name>
</gene>
<reference evidence="2 3" key="1">
    <citation type="submission" date="2019-03" db="EMBL/GenBank/DDBJ databases">
        <title>First draft genome of Liparis tanakae, snailfish: a comprehensive survey of snailfish specific genes.</title>
        <authorList>
            <person name="Kim W."/>
            <person name="Song I."/>
            <person name="Jeong J.-H."/>
            <person name="Kim D."/>
            <person name="Kim S."/>
            <person name="Ryu S."/>
            <person name="Song J.Y."/>
            <person name="Lee S.K."/>
        </authorList>
    </citation>
    <scope>NUCLEOTIDE SEQUENCE [LARGE SCALE GENOMIC DNA]</scope>
    <source>
        <tissue evidence="2">Muscle</tissue>
    </source>
</reference>
<protein>
    <submittedName>
        <fullName evidence="2">Uncharacterized protein</fullName>
    </submittedName>
</protein>
<evidence type="ECO:0000313" key="3">
    <source>
        <dbReference type="Proteomes" id="UP000314294"/>
    </source>
</evidence>
<evidence type="ECO:0000256" key="1">
    <source>
        <dbReference type="SAM" id="MobiDB-lite"/>
    </source>
</evidence>
<dbReference type="EMBL" id="SRLO01000111">
    <property type="protein sequence ID" value="TNN74685.1"/>
    <property type="molecule type" value="Genomic_DNA"/>
</dbReference>
<feature type="region of interest" description="Disordered" evidence="1">
    <location>
        <begin position="1"/>
        <end position="70"/>
    </location>
</feature>
<accession>A0A4Z2IB72</accession>
<dbReference type="Proteomes" id="UP000314294">
    <property type="component" value="Unassembled WGS sequence"/>
</dbReference>
<feature type="compositionally biased region" description="Basic and acidic residues" evidence="1">
    <location>
        <begin position="32"/>
        <end position="65"/>
    </location>
</feature>
<feature type="compositionally biased region" description="Basic and acidic residues" evidence="1">
    <location>
        <begin position="11"/>
        <end position="21"/>
    </location>
</feature>